<feature type="transmembrane region" description="Helical" evidence="13">
    <location>
        <begin position="239"/>
        <end position="259"/>
    </location>
</feature>
<evidence type="ECO:0000256" key="4">
    <source>
        <dbReference type="ARBA" id="ARBA00020268"/>
    </source>
</evidence>
<evidence type="ECO:0000256" key="6">
    <source>
        <dbReference type="ARBA" id="ARBA00022449"/>
    </source>
</evidence>
<dbReference type="EMBL" id="JAJEQR010000046">
    <property type="protein sequence ID" value="MCC2231978.1"/>
    <property type="molecule type" value="Genomic_DNA"/>
</dbReference>
<dbReference type="NCBIfam" id="TIGR00797">
    <property type="entry name" value="matE"/>
    <property type="match status" value="1"/>
</dbReference>
<feature type="transmembrane region" description="Helical" evidence="13">
    <location>
        <begin position="296"/>
        <end position="314"/>
    </location>
</feature>
<dbReference type="GO" id="GO:0006811">
    <property type="term" value="P:monoatomic ion transport"/>
    <property type="evidence" value="ECO:0007669"/>
    <property type="project" value="UniProtKB-KW"/>
</dbReference>
<feature type="transmembrane region" description="Helical" evidence="13">
    <location>
        <begin position="105"/>
        <end position="129"/>
    </location>
</feature>
<name>A0AAE3ECR8_9FIRM</name>
<comment type="function">
    <text evidence="1">Multidrug efflux pump.</text>
</comment>
<evidence type="ECO:0000256" key="11">
    <source>
        <dbReference type="ARBA" id="ARBA00023136"/>
    </source>
</evidence>
<proteinExistence type="inferred from homology"/>
<comment type="similarity">
    <text evidence="3">Belongs to the multi antimicrobial extrusion (MATE) (TC 2.A.66.1) family.</text>
</comment>
<dbReference type="CDD" id="cd13137">
    <property type="entry name" value="MATE_NorM_like"/>
    <property type="match status" value="1"/>
</dbReference>
<dbReference type="InterPro" id="IPR048279">
    <property type="entry name" value="MdtK-like"/>
</dbReference>
<keyword evidence="5" id="KW-0813">Transport</keyword>
<keyword evidence="7" id="KW-1003">Cell membrane</keyword>
<keyword evidence="6" id="KW-0050">Antiport</keyword>
<keyword evidence="15" id="KW-1185">Reference proteome</keyword>
<evidence type="ECO:0000256" key="10">
    <source>
        <dbReference type="ARBA" id="ARBA00023065"/>
    </source>
</evidence>
<keyword evidence="11 13" id="KW-0472">Membrane</keyword>
<dbReference type="GO" id="GO:0015297">
    <property type="term" value="F:antiporter activity"/>
    <property type="evidence" value="ECO:0007669"/>
    <property type="project" value="UniProtKB-KW"/>
</dbReference>
<dbReference type="InterPro" id="IPR002528">
    <property type="entry name" value="MATE_fam"/>
</dbReference>
<dbReference type="AlphaFoldDB" id="A0AAE3ECR8"/>
<keyword evidence="10" id="KW-0406">Ion transport</keyword>
<dbReference type="PANTHER" id="PTHR43298">
    <property type="entry name" value="MULTIDRUG RESISTANCE PROTEIN NORM-RELATED"/>
    <property type="match status" value="1"/>
</dbReference>
<dbReference type="PIRSF" id="PIRSF006603">
    <property type="entry name" value="DinF"/>
    <property type="match status" value="1"/>
</dbReference>
<evidence type="ECO:0000256" key="7">
    <source>
        <dbReference type="ARBA" id="ARBA00022475"/>
    </source>
</evidence>
<evidence type="ECO:0000256" key="13">
    <source>
        <dbReference type="SAM" id="Phobius"/>
    </source>
</evidence>
<evidence type="ECO:0000256" key="9">
    <source>
        <dbReference type="ARBA" id="ARBA00022989"/>
    </source>
</evidence>
<dbReference type="GO" id="GO:0042910">
    <property type="term" value="F:xenobiotic transmembrane transporter activity"/>
    <property type="evidence" value="ECO:0007669"/>
    <property type="project" value="InterPro"/>
</dbReference>
<evidence type="ECO:0000256" key="2">
    <source>
        <dbReference type="ARBA" id="ARBA00004651"/>
    </source>
</evidence>
<feature type="transmembrane region" description="Helical" evidence="13">
    <location>
        <begin position="149"/>
        <end position="170"/>
    </location>
</feature>
<evidence type="ECO:0000313" key="15">
    <source>
        <dbReference type="Proteomes" id="UP001198182"/>
    </source>
</evidence>
<comment type="subcellular location">
    <subcellularLocation>
        <location evidence="2">Cell membrane</location>
        <topology evidence="2">Multi-pass membrane protein</topology>
    </subcellularLocation>
</comment>
<evidence type="ECO:0000256" key="1">
    <source>
        <dbReference type="ARBA" id="ARBA00003408"/>
    </source>
</evidence>
<dbReference type="RefSeq" id="WP_308454463.1">
    <property type="nucleotide sequence ID" value="NZ_JAJEQR010000046.1"/>
</dbReference>
<comment type="caution">
    <text evidence="14">The sequence shown here is derived from an EMBL/GenBank/DDBJ whole genome shotgun (WGS) entry which is preliminary data.</text>
</comment>
<keyword evidence="9 13" id="KW-1133">Transmembrane helix</keyword>
<feature type="transmembrane region" description="Helical" evidence="13">
    <location>
        <begin position="73"/>
        <end position="93"/>
    </location>
</feature>
<sequence length="464" mass="50112">MNTEGKANTKTGKKFALPPDAMFSQRALLALMFPLIIEQLLNSLMGTADTMMVSNVGSAAISAASLVDSINNLVLQVFTAMAVGGTVVCSQYLGRKDNPKANESARQVLLSTLVIALVITVVCVGFRGPLLRLIFGSVEPEVMADAESYFFYTGLSYPFIALYNTAAAVYRSEGNSRLPMGVSMTGNLMNIVGNAILIFAAGMGIAGAGLATLISRIFIAFTMLYFLRRPGRVMVVNHYAAIRPNFSMIAAILTIGVPNGIENGMFQFGKLAIQSTLSTLGTTALAAQAMTQTLEYVSSMAGIGIGLALVTVVGQCMGANRPDQARMYIKRMTFYGEIAVIISGILLFMLVGPITKLAGMEPESAALCCKLTRLLSVYKMFAWALSFVPAYGMRSAGDVKFAMTVSVCTMWLCRVVVTIFLVKVAKLGILSMWIGMFSDWTVRAIIFTLRFKRGKWAEKKVLRD</sequence>
<feature type="transmembrane region" description="Helical" evidence="13">
    <location>
        <begin position="191"/>
        <end position="219"/>
    </location>
</feature>
<evidence type="ECO:0000313" key="14">
    <source>
        <dbReference type="EMBL" id="MCC2231978.1"/>
    </source>
</evidence>
<evidence type="ECO:0000256" key="5">
    <source>
        <dbReference type="ARBA" id="ARBA00022448"/>
    </source>
</evidence>
<accession>A0AAE3ECR8</accession>
<dbReference type="Proteomes" id="UP001198182">
    <property type="component" value="Unassembled WGS sequence"/>
</dbReference>
<reference evidence="14" key="1">
    <citation type="submission" date="2021-10" db="EMBL/GenBank/DDBJ databases">
        <title>Anaerobic single-cell dispensing facilitates the cultivation of human gut bacteria.</title>
        <authorList>
            <person name="Afrizal A."/>
        </authorList>
    </citation>
    <scope>NUCLEOTIDE SEQUENCE</scope>
    <source>
        <strain evidence="14">CLA-AA-H215</strain>
    </source>
</reference>
<organism evidence="14 15">
    <name type="scientific">Hominifimenecus microfluidus</name>
    <dbReference type="NCBI Taxonomy" id="2885348"/>
    <lineage>
        <taxon>Bacteria</taxon>
        <taxon>Bacillati</taxon>
        <taxon>Bacillota</taxon>
        <taxon>Clostridia</taxon>
        <taxon>Lachnospirales</taxon>
        <taxon>Lachnospiraceae</taxon>
        <taxon>Hominifimenecus</taxon>
    </lineage>
</organism>
<protein>
    <recommendedName>
        <fullName evidence="4">Probable multidrug resistance protein NorM</fullName>
    </recommendedName>
    <alternativeName>
        <fullName evidence="12">Multidrug-efflux transporter</fullName>
    </alternativeName>
</protein>
<keyword evidence="8 13" id="KW-0812">Transmembrane</keyword>
<dbReference type="InterPro" id="IPR050222">
    <property type="entry name" value="MATE_MdtK"/>
</dbReference>
<feature type="transmembrane region" description="Helical" evidence="13">
    <location>
        <begin position="374"/>
        <end position="392"/>
    </location>
</feature>
<evidence type="ECO:0000256" key="3">
    <source>
        <dbReference type="ARBA" id="ARBA00010199"/>
    </source>
</evidence>
<evidence type="ECO:0000256" key="12">
    <source>
        <dbReference type="ARBA" id="ARBA00031636"/>
    </source>
</evidence>
<dbReference type="Pfam" id="PF01554">
    <property type="entry name" value="MatE"/>
    <property type="match status" value="2"/>
</dbReference>
<gene>
    <name evidence="14" type="ORF">LKD81_13390</name>
</gene>
<evidence type="ECO:0000256" key="8">
    <source>
        <dbReference type="ARBA" id="ARBA00022692"/>
    </source>
</evidence>
<dbReference type="GO" id="GO:0005886">
    <property type="term" value="C:plasma membrane"/>
    <property type="evidence" value="ECO:0007669"/>
    <property type="project" value="UniProtKB-SubCell"/>
</dbReference>
<dbReference type="PANTHER" id="PTHR43298:SF2">
    <property type="entry name" value="FMN_FAD EXPORTER YEEO-RELATED"/>
    <property type="match status" value="1"/>
</dbReference>
<feature type="transmembrane region" description="Helical" evidence="13">
    <location>
        <begin position="334"/>
        <end position="354"/>
    </location>
</feature>